<evidence type="ECO:0000256" key="1">
    <source>
        <dbReference type="ARBA" id="ARBA00005575"/>
    </source>
</evidence>
<evidence type="ECO:0000259" key="13">
    <source>
        <dbReference type="PROSITE" id="PS50006"/>
    </source>
</evidence>
<gene>
    <name evidence="15" type="ORF">OBBRIDRAFT_794637</name>
</gene>
<dbReference type="SUPFAM" id="SSF49879">
    <property type="entry name" value="SMAD/FHA domain"/>
    <property type="match status" value="1"/>
</dbReference>
<dbReference type="Gene3D" id="1.10.510.10">
    <property type="entry name" value="Transferase(Phosphotransferase) domain 1"/>
    <property type="match status" value="1"/>
</dbReference>
<evidence type="ECO:0000256" key="8">
    <source>
        <dbReference type="PIRSR" id="PIRSR630616-2"/>
    </source>
</evidence>
<dbReference type="Gene3D" id="2.60.200.20">
    <property type="match status" value="1"/>
</dbReference>
<accession>A0A8E2DN63</accession>
<dbReference type="AlphaFoldDB" id="A0A8E2DN63"/>
<evidence type="ECO:0000256" key="10">
    <source>
        <dbReference type="PROSITE-ProRule" id="PRU10141"/>
    </source>
</evidence>
<dbReference type="FunFam" id="3.30.200.20:FF:000042">
    <property type="entry name" value="Aurora kinase A"/>
    <property type="match status" value="1"/>
</dbReference>
<dbReference type="Proteomes" id="UP000250043">
    <property type="component" value="Unassembled WGS sequence"/>
</dbReference>
<dbReference type="EMBL" id="KV722436">
    <property type="protein sequence ID" value="OCH89053.1"/>
    <property type="molecule type" value="Genomic_DNA"/>
</dbReference>
<evidence type="ECO:0000259" key="14">
    <source>
        <dbReference type="PROSITE" id="PS50011"/>
    </source>
</evidence>
<dbReference type="PROSITE" id="PS00107">
    <property type="entry name" value="PROTEIN_KINASE_ATP"/>
    <property type="match status" value="1"/>
</dbReference>
<feature type="binding site" evidence="8">
    <location>
        <position position="332"/>
    </location>
    <ligand>
        <name>ATP</name>
        <dbReference type="ChEBI" id="CHEBI:30616"/>
    </ligand>
</feature>
<proteinExistence type="inferred from homology"/>
<keyword evidence="16" id="KW-1185">Reference proteome</keyword>
<feature type="compositionally biased region" description="Low complexity" evidence="12">
    <location>
        <begin position="16"/>
        <end position="31"/>
    </location>
</feature>
<evidence type="ECO:0000256" key="2">
    <source>
        <dbReference type="ARBA" id="ARBA00022527"/>
    </source>
</evidence>
<feature type="binding site" evidence="8">
    <location>
        <begin position="316"/>
        <end position="317"/>
    </location>
    <ligand>
        <name>ATP</name>
        <dbReference type="ChEBI" id="CHEBI:30616"/>
    </ligand>
</feature>
<dbReference type="PROSITE" id="PS50011">
    <property type="entry name" value="PROTEIN_KINASE_DOM"/>
    <property type="match status" value="1"/>
</dbReference>
<keyword evidence="5 15" id="KW-0418">Kinase</keyword>
<evidence type="ECO:0000256" key="9">
    <source>
        <dbReference type="PIRSR" id="PIRSR630616-3"/>
    </source>
</evidence>
<dbReference type="SMART" id="SM00220">
    <property type="entry name" value="S_TKc"/>
    <property type="match status" value="1"/>
</dbReference>
<feature type="region of interest" description="Disordered" evidence="12">
    <location>
        <begin position="1"/>
        <end position="46"/>
    </location>
</feature>
<evidence type="ECO:0000256" key="12">
    <source>
        <dbReference type="SAM" id="MobiDB-lite"/>
    </source>
</evidence>
<dbReference type="InterPro" id="IPR017441">
    <property type="entry name" value="Protein_kinase_ATP_BS"/>
</dbReference>
<dbReference type="OrthoDB" id="10252171at2759"/>
<dbReference type="GO" id="GO:0004674">
    <property type="term" value="F:protein serine/threonine kinase activity"/>
    <property type="evidence" value="ECO:0007669"/>
    <property type="project" value="UniProtKB-KW"/>
</dbReference>
<dbReference type="InterPro" id="IPR008271">
    <property type="entry name" value="Ser/Thr_kinase_AS"/>
</dbReference>
<dbReference type="PANTHER" id="PTHR24350">
    <property type="entry name" value="SERINE/THREONINE-PROTEIN KINASE IAL-RELATED"/>
    <property type="match status" value="1"/>
</dbReference>
<dbReference type="InterPro" id="IPR030616">
    <property type="entry name" value="Aur-like"/>
</dbReference>
<feature type="cross-link" description="Glycyl lysine isopeptide (Lys-Gly) (interchain with G-Cter in SUMO2)" evidence="9">
    <location>
        <position position="314"/>
    </location>
</feature>
<feature type="domain" description="Protein kinase" evidence="14">
    <location>
        <begin position="186"/>
        <end position="455"/>
    </location>
</feature>
<dbReference type="InterPro" id="IPR008984">
    <property type="entry name" value="SMAD_FHA_dom_sf"/>
</dbReference>
<dbReference type="FunFam" id="1.10.510.10:FF:000571">
    <property type="entry name" value="Maternal embryonic leucine zipper kinase"/>
    <property type="match status" value="1"/>
</dbReference>
<keyword evidence="3" id="KW-0808">Transferase</keyword>
<feature type="region of interest" description="Disordered" evidence="12">
    <location>
        <begin position="460"/>
        <end position="494"/>
    </location>
</feature>
<sequence length="494" mass="54279">MSNQGCPTPDTASEGSHSPPLFSSRSQSSQFVGDVSQDSQLTQPASQPLSQLLEENPDLWGYLAPRNPAVNRLDFYKNKPTYLIGRHPRSDYVLTGQKISHRHCKISWELHGEGISAVTIVDTSSNGTFINHGRVGKDRTAVLRDGNEVAFGTAREQFQNGGTEDYRYIFKFLADTPRPGGLLSGYELCYELGHGHFGQVHYAIHQRTGDACAVKIVPRNHLHAPQGSRSWAVLEREINILRGLRHPNICEFKEAIYEENAINIVLEYVSGGNLDAYIGNSGCLEESEAQRLTYQICDALAYVHAKGIAHRDLKPENILLTASNPAQIKVADFGLAKAVTSVSQLNTMCGTPGYIAPEVVLHQHLETAYDCVIDSWSLGVVVFNMLTGRMPFRERTEPSAYASEPQDPTDPSSIDWSLLSTYGVSADGVQFVRRLLESQPRHRMSAADALRHPWLASYAPHAGTSRRGSPPAATTSRMASGETTKIKPGPDPSQ</sequence>
<comment type="similarity">
    <text evidence="1">Belongs to the protein kinase superfamily. CAMK Ser/Thr protein kinase family. CHEK2 subfamily.</text>
</comment>
<evidence type="ECO:0000313" key="15">
    <source>
        <dbReference type="EMBL" id="OCH89053.1"/>
    </source>
</evidence>
<evidence type="ECO:0000313" key="16">
    <source>
        <dbReference type="Proteomes" id="UP000250043"/>
    </source>
</evidence>
<dbReference type="PROSITE" id="PS00108">
    <property type="entry name" value="PROTEIN_KINASE_ST"/>
    <property type="match status" value="1"/>
</dbReference>
<dbReference type="SMART" id="SM00240">
    <property type="entry name" value="FHA"/>
    <property type="match status" value="1"/>
</dbReference>
<keyword evidence="4 8" id="KW-0547">Nucleotide-binding</keyword>
<protein>
    <submittedName>
        <fullName evidence="15">Kinase-like protein</fullName>
    </submittedName>
</protein>
<dbReference type="Pfam" id="PF00498">
    <property type="entry name" value="FHA"/>
    <property type="match status" value="1"/>
</dbReference>
<evidence type="ECO:0000256" key="7">
    <source>
        <dbReference type="PIRSR" id="PIRSR630616-1"/>
    </source>
</evidence>
<dbReference type="SUPFAM" id="SSF56112">
    <property type="entry name" value="Protein kinase-like (PK-like)"/>
    <property type="match status" value="1"/>
</dbReference>
<feature type="compositionally biased region" description="Polar residues" evidence="12">
    <location>
        <begin position="36"/>
        <end position="46"/>
    </location>
</feature>
<reference evidence="15 16" key="1">
    <citation type="submission" date="2016-07" db="EMBL/GenBank/DDBJ databases">
        <title>Draft genome of the white-rot fungus Obba rivulosa 3A-2.</title>
        <authorList>
            <consortium name="DOE Joint Genome Institute"/>
            <person name="Miettinen O."/>
            <person name="Riley R."/>
            <person name="Acob R."/>
            <person name="Barry K."/>
            <person name="Cullen D."/>
            <person name="De Vries R."/>
            <person name="Hainaut M."/>
            <person name="Hatakka A."/>
            <person name="Henrissat B."/>
            <person name="Hilden K."/>
            <person name="Kuo R."/>
            <person name="Labutti K."/>
            <person name="Lipzen A."/>
            <person name="Makela M.R."/>
            <person name="Sandor L."/>
            <person name="Spatafora J.W."/>
            <person name="Grigoriev I.V."/>
            <person name="Hibbett D.S."/>
        </authorList>
    </citation>
    <scope>NUCLEOTIDE SEQUENCE [LARGE SCALE GENOMIC DNA]</scope>
    <source>
        <strain evidence="15 16">3A-2</strain>
    </source>
</reference>
<keyword evidence="2 11" id="KW-0723">Serine/threonine-protein kinase</keyword>
<feature type="compositionally biased region" description="Polar residues" evidence="12">
    <location>
        <begin position="472"/>
        <end position="483"/>
    </location>
</feature>
<feature type="binding site" evidence="8 10">
    <location>
        <position position="215"/>
    </location>
    <ligand>
        <name>ATP</name>
        <dbReference type="ChEBI" id="CHEBI:30616"/>
    </ligand>
</feature>
<feature type="compositionally biased region" description="Polar residues" evidence="12">
    <location>
        <begin position="1"/>
        <end position="15"/>
    </location>
</feature>
<dbReference type="Pfam" id="PF00069">
    <property type="entry name" value="Pkinase"/>
    <property type="match status" value="1"/>
</dbReference>
<evidence type="ECO:0000256" key="6">
    <source>
        <dbReference type="ARBA" id="ARBA00022840"/>
    </source>
</evidence>
<dbReference type="InterPro" id="IPR000719">
    <property type="entry name" value="Prot_kinase_dom"/>
</dbReference>
<dbReference type="InterPro" id="IPR011009">
    <property type="entry name" value="Kinase-like_dom_sf"/>
</dbReference>
<feature type="active site" description="Proton acceptor" evidence="7">
    <location>
        <position position="312"/>
    </location>
</feature>
<evidence type="ECO:0000256" key="3">
    <source>
        <dbReference type="ARBA" id="ARBA00022679"/>
    </source>
</evidence>
<name>A0A8E2DN63_9APHY</name>
<feature type="domain" description="FHA" evidence="13">
    <location>
        <begin position="82"/>
        <end position="135"/>
    </location>
</feature>
<organism evidence="15 16">
    <name type="scientific">Obba rivulosa</name>
    <dbReference type="NCBI Taxonomy" id="1052685"/>
    <lineage>
        <taxon>Eukaryota</taxon>
        <taxon>Fungi</taxon>
        <taxon>Dikarya</taxon>
        <taxon>Basidiomycota</taxon>
        <taxon>Agaricomycotina</taxon>
        <taxon>Agaricomycetes</taxon>
        <taxon>Polyporales</taxon>
        <taxon>Gelatoporiaceae</taxon>
        <taxon>Obba</taxon>
    </lineage>
</organism>
<evidence type="ECO:0000256" key="4">
    <source>
        <dbReference type="ARBA" id="ARBA00022741"/>
    </source>
</evidence>
<evidence type="ECO:0000256" key="5">
    <source>
        <dbReference type="ARBA" id="ARBA00022777"/>
    </source>
</evidence>
<dbReference type="PROSITE" id="PS50006">
    <property type="entry name" value="FHA_DOMAIN"/>
    <property type="match status" value="1"/>
</dbReference>
<evidence type="ECO:0000256" key="11">
    <source>
        <dbReference type="RuleBase" id="RU000304"/>
    </source>
</evidence>
<dbReference type="GO" id="GO:0005524">
    <property type="term" value="F:ATP binding"/>
    <property type="evidence" value="ECO:0007669"/>
    <property type="project" value="UniProtKB-UniRule"/>
</dbReference>
<dbReference type="InterPro" id="IPR000253">
    <property type="entry name" value="FHA_dom"/>
</dbReference>
<keyword evidence="6 8" id="KW-0067">ATP-binding</keyword>